<dbReference type="GO" id="GO:0000712">
    <property type="term" value="P:resolution of meiotic recombination intermediates"/>
    <property type="evidence" value="ECO:0007669"/>
    <property type="project" value="TreeGrafter"/>
</dbReference>
<proteinExistence type="inferred from homology"/>
<dbReference type="Gene3D" id="2.40.50.770">
    <property type="entry name" value="RecQ-mediated genome instability protein Rmi1, C-terminal domain"/>
    <property type="match status" value="2"/>
</dbReference>
<evidence type="ECO:0000313" key="4">
    <source>
        <dbReference type="Proteomes" id="UP000035681"/>
    </source>
</evidence>
<dbReference type="GO" id="GO:0016604">
    <property type="term" value="C:nuclear body"/>
    <property type="evidence" value="ECO:0007669"/>
    <property type="project" value="TreeGrafter"/>
</dbReference>
<dbReference type="PANTHER" id="PTHR14790:SF15">
    <property type="entry name" value="RECQ-MEDIATED GENOME INSTABILITY PROTEIN 1"/>
    <property type="match status" value="1"/>
</dbReference>
<evidence type="ECO:0000256" key="1">
    <source>
        <dbReference type="ARBA" id="ARBA00006395"/>
    </source>
</evidence>
<organism evidence="4 5">
    <name type="scientific">Strongyloides stercoralis</name>
    <name type="common">Threadworm</name>
    <dbReference type="NCBI Taxonomy" id="6248"/>
    <lineage>
        <taxon>Eukaryota</taxon>
        <taxon>Metazoa</taxon>
        <taxon>Ecdysozoa</taxon>
        <taxon>Nematoda</taxon>
        <taxon>Chromadorea</taxon>
        <taxon>Rhabditida</taxon>
        <taxon>Tylenchina</taxon>
        <taxon>Panagrolaimomorpha</taxon>
        <taxon>Strongyloidoidea</taxon>
        <taxon>Strongyloididae</taxon>
        <taxon>Strongyloides</taxon>
    </lineage>
</organism>
<accession>A0AAF5DFV0</accession>
<feature type="domain" description="RecQ mediated genome instability protein 1 OB-fold" evidence="3">
    <location>
        <begin position="82"/>
        <end position="200"/>
    </location>
</feature>
<name>A0AAF5DFV0_STRER</name>
<comment type="similarity">
    <text evidence="1">Belongs to the RMI1 family.</text>
</comment>
<dbReference type="GO" id="GO:0031422">
    <property type="term" value="C:RecQ family helicase-topoisomerase III complex"/>
    <property type="evidence" value="ECO:0007669"/>
    <property type="project" value="TreeGrafter"/>
</dbReference>
<dbReference type="InterPro" id="IPR042470">
    <property type="entry name" value="RMI1_N_C_sf"/>
</dbReference>
<dbReference type="GO" id="GO:0000724">
    <property type="term" value="P:double-strand break repair via homologous recombination"/>
    <property type="evidence" value="ECO:0007669"/>
    <property type="project" value="TreeGrafter"/>
</dbReference>
<dbReference type="Pfam" id="PF08585">
    <property type="entry name" value="RMI1_N_C"/>
    <property type="match status" value="1"/>
</dbReference>
<dbReference type="AlphaFoldDB" id="A0AAF5DFV0"/>
<keyword evidence="4" id="KW-1185">Reference proteome</keyword>
<dbReference type="InterPro" id="IPR013894">
    <property type="entry name" value="RMI1_OB"/>
</dbReference>
<evidence type="ECO:0000313" key="5">
    <source>
        <dbReference type="WBParaSite" id="TCONS_00010665.p1"/>
    </source>
</evidence>
<protein>
    <recommendedName>
        <fullName evidence="2">RecQ-mediated genome instability protein 1</fullName>
    </recommendedName>
</protein>
<dbReference type="SMART" id="SM01161">
    <property type="entry name" value="DUF1767"/>
    <property type="match status" value="2"/>
</dbReference>
<sequence>MDLKETNDSLILFFSKLHIDLNNSWLQDATKYLKSQNIDINFDKYKDFIFYQLIYSNLCNSIVVKKTFPWNENKKLCQERINLFVQLKSVYNISRPALEQYLEMSFQNCISIGDFDLQSNNSESTNSSNYKNKYSPRGMLMLNVTDGKNNFIAIESEYIPFLSEYFRPGIKIYIFGECKIANGIIHLTKKNCQVIGGEVSDDFSQNTLDITLFKLLPKNNFSEKDKMQAKKICNDKMKVVDDILNQGYTSNLVDFLDTSNDLPEELSGGNEILNKENENVNFEEKEKSLDCTSTINFNESNVSTIEKKICNANTSLNMKVVNGSNNCINKEVKKLTISEIFDYFFKLHIFLNENWISKIIQTVSDKYLDQNEQIKYIFKLFLQSDISSCLIGSSPEFRKGNQMIETSLLMEIDSIYLSKKDNTKNEKYTMEEKLRYKLNDGNKYYDAIIRKPIKCNTCNKGHLIPGIKLLINGQLEVDNNDFLILDGSNCKVLDEDFFLPTIKINDIKTVRKTSIPIIIDSD</sequence>
<evidence type="ECO:0000259" key="3">
    <source>
        <dbReference type="Pfam" id="PF08585"/>
    </source>
</evidence>
<dbReference type="WBParaSite" id="TCONS_00010665.p1">
    <property type="protein sequence ID" value="TCONS_00010665.p1"/>
    <property type="gene ID" value="XLOC_004117"/>
</dbReference>
<reference evidence="5" key="1">
    <citation type="submission" date="2024-02" db="UniProtKB">
        <authorList>
            <consortium name="WormBaseParasite"/>
        </authorList>
    </citation>
    <scope>IDENTIFICATION</scope>
</reference>
<dbReference type="PANTHER" id="PTHR14790">
    <property type="entry name" value="RECQ-MEDIATED GENOME INSTABILITY PROTEIN 1 RMI1"/>
    <property type="match status" value="1"/>
</dbReference>
<evidence type="ECO:0000256" key="2">
    <source>
        <dbReference type="ARBA" id="ARBA00018987"/>
    </source>
</evidence>
<dbReference type="Proteomes" id="UP000035681">
    <property type="component" value="Unplaced"/>
</dbReference>